<reference evidence="2" key="1">
    <citation type="submission" date="2017-03" db="EMBL/GenBank/DDBJ databases">
        <title>Phytopthora megakarya and P. palmivora, two closely related causual agents of cacao black pod achieved similar genome size and gene model numbers by different mechanisms.</title>
        <authorList>
            <person name="Ali S."/>
            <person name="Shao J."/>
            <person name="Larry D.J."/>
            <person name="Kronmiller B."/>
            <person name="Shen D."/>
            <person name="Strem M.D."/>
            <person name="Melnick R.L."/>
            <person name="Guiltinan M.J."/>
            <person name="Tyler B.M."/>
            <person name="Meinhardt L.W."/>
            <person name="Bailey B.A."/>
        </authorList>
    </citation>
    <scope>NUCLEOTIDE SEQUENCE [LARGE SCALE GENOMIC DNA]</scope>
    <source>
        <strain evidence="2">zdho120</strain>
    </source>
</reference>
<comment type="caution">
    <text evidence="1">The sequence shown here is derived from an EMBL/GenBank/DDBJ whole genome shotgun (WGS) entry which is preliminary data.</text>
</comment>
<dbReference type="AlphaFoldDB" id="A0A225VLJ6"/>
<proteinExistence type="predicted"/>
<name>A0A225VLJ6_9STRA</name>
<gene>
    <name evidence="1" type="ORF">PHMEG_00021345</name>
</gene>
<accession>A0A225VLJ6</accession>
<dbReference type="OrthoDB" id="90455at2759"/>
<dbReference type="EMBL" id="NBNE01003976">
    <property type="protein sequence ID" value="OWZ06406.1"/>
    <property type="molecule type" value="Genomic_DNA"/>
</dbReference>
<organism evidence="1 2">
    <name type="scientific">Phytophthora megakarya</name>
    <dbReference type="NCBI Taxonomy" id="4795"/>
    <lineage>
        <taxon>Eukaryota</taxon>
        <taxon>Sar</taxon>
        <taxon>Stramenopiles</taxon>
        <taxon>Oomycota</taxon>
        <taxon>Peronosporomycetes</taxon>
        <taxon>Peronosporales</taxon>
        <taxon>Peronosporaceae</taxon>
        <taxon>Phytophthora</taxon>
    </lineage>
</organism>
<sequence>MEEGERDHLAFRGSEKTILRAPGRPEITLFKVELITFMKDASRESRPLTFSFMVSYVRDEHPVWLQSYTEKKKDTFTAYESLLRLLRVRARLRAAYSARVEGKNWIKKYGDLEAVQNSFACVFEDKHSNYSASEVFNCDETGVYFDVPPGKILSERGQSSAITAQQKHSARLTAVCTCTWSQTIIENQELLTYPEGHVYTVQSKAWMDARVWKFYLRSILQQHITCNSLLFVDNLECHGSGEAEAIVSEELMTVLRSLPKIST</sequence>
<dbReference type="Proteomes" id="UP000198211">
    <property type="component" value="Unassembled WGS sequence"/>
</dbReference>
<evidence type="ECO:0008006" key="3">
    <source>
        <dbReference type="Google" id="ProtNLM"/>
    </source>
</evidence>
<keyword evidence="2" id="KW-1185">Reference proteome</keyword>
<evidence type="ECO:0000313" key="2">
    <source>
        <dbReference type="Proteomes" id="UP000198211"/>
    </source>
</evidence>
<evidence type="ECO:0000313" key="1">
    <source>
        <dbReference type="EMBL" id="OWZ06406.1"/>
    </source>
</evidence>
<protein>
    <recommendedName>
        <fullName evidence="3">DDE-1 domain-containing protein</fullName>
    </recommendedName>
</protein>